<dbReference type="InterPro" id="IPR002197">
    <property type="entry name" value="HTH_Fis"/>
</dbReference>
<comment type="similarity">
    <text evidence="1">Belongs to the transcriptional regulatory Fis family.</text>
</comment>
<evidence type="ECO:0000256" key="2">
    <source>
        <dbReference type="ARBA" id="ARBA00023125"/>
    </source>
</evidence>
<evidence type="ECO:0000313" key="5">
    <source>
        <dbReference type="EMBL" id="MCQ8896827.1"/>
    </source>
</evidence>
<evidence type="ECO:0000313" key="6">
    <source>
        <dbReference type="Proteomes" id="UP001204142"/>
    </source>
</evidence>
<comment type="caution">
    <text evidence="5">The sequence shown here is derived from an EMBL/GenBank/DDBJ whole genome shotgun (WGS) entry which is preliminary data.</text>
</comment>
<dbReference type="PRINTS" id="PR01590">
    <property type="entry name" value="HTHFIS"/>
</dbReference>
<name>A0ABT1WJA9_9BURK</name>
<protein>
    <recommendedName>
        <fullName evidence="3">Putative Fis-like DNA-binding protein</fullName>
    </recommendedName>
</protein>
<dbReference type="Pfam" id="PF02954">
    <property type="entry name" value="HTH_8"/>
    <property type="match status" value="1"/>
</dbReference>
<sequence>MSINDRNSAPVTISDCIRSNLDKFFDDLEGESANAVYDMVLSAVERPMLEVVMEKANMNQTIASQMLGINRNTLRKKLQQHGLI</sequence>
<organism evidence="5 6">
    <name type="scientific">Limnobacter humi</name>
    <dbReference type="NCBI Taxonomy" id="1778671"/>
    <lineage>
        <taxon>Bacteria</taxon>
        <taxon>Pseudomonadati</taxon>
        <taxon>Pseudomonadota</taxon>
        <taxon>Betaproteobacteria</taxon>
        <taxon>Burkholderiales</taxon>
        <taxon>Burkholderiaceae</taxon>
        <taxon>Limnobacter</taxon>
    </lineage>
</organism>
<dbReference type="Gene3D" id="1.10.10.60">
    <property type="entry name" value="Homeodomain-like"/>
    <property type="match status" value="1"/>
</dbReference>
<keyword evidence="2" id="KW-0238">DNA-binding</keyword>
<dbReference type="InterPro" id="IPR005412">
    <property type="entry name" value="Fis_DNA-bd"/>
</dbReference>
<reference evidence="5 6" key="1">
    <citation type="submission" date="2022-07" db="EMBL/GenBank/DDBJ databases">
        <authorList>
            <person name="Xamxidin M."/>
            <person name="Wu M."/>
        </authorList>
    </citation>
    <scope>NUCLEOTIDE SEQUENCE [LARGE SCALE GENOMIC DNA]</scope>
    <source>
        <strain evidence="5 6">NBRC 111650</strain>
    </source>
</reference>
<evidence type="ECO:0000256" key="1">
    <source>
        <dbReference type="ARBA" id="ARBA00008559"/>
    </source>
</evidence>
<gene>
    <name evidence="5" type="ORF">NQT62_10335</name>
</gene>
<accession>A0ABT1WJA9</accession>
<proteinExistence type="inferred from homology"/>
<dbReference type="PANTHER" id="PTHR47918:SF1">
    <property type="entry name" value="DNA-BINDING PROTEIN FIS"/>
    <property type="match status" value="1"/>
</dbReference>
<feature type="domain" description="DNA binding HTH" evidence="4">
    <location>
        <begin position="42"/>
        <end position="80"/>
    </location>
</feature>
<dbReference type="PANTHER" id="PTHR47918">
    <property type="entry name" value="DNA-BINDING PROTEIN FIS"/>
    <property type="match status" value="1"/>
</dbReference>
<dbReference type="SUPFAM" id="SSF46689">
    <property type="entry name" value="Homeodomain-like"/>
    <property type="match status" value="1"/>
</dbReference>
<dbReference type="RefSeq" id="WP_256764619.1">
    <property type="nucleotide sequence ID" value="NZ_JANIGO010000003.1"/>
</dbReference>
<dbReference type="Proteomes" id="UP001204142">
    <property type="component" value="Unassembled WGS sequence"/>
</dbReference>
<dbReference type="NCBIfam" id="NF002517">
    <property type="entry name" value="PRK01905.1"/>
    <property type="match status" value="1"/>
</dbReference>
<evidence type="ECO:0000256" key="3">
    <source>
        <dbReference type="ARBA" id="ARBA00029540"/>
    </source>
</evidence>
<dbReference type="InterPro" id="IPR009057">
    <property type="entry name" value="Homeodomain-like_sf"/>
</dbReference>
<dbReference type="EMBL" id="JANIGO010000003">
    <property type="protein sequence ID" value="MCQ8896827.1"/>
    <property type="molecule type" value="Genomic_DNA"/>
</dbReference>
<dbReference type="InterPro" id="IPR050207">
    <property type="entry name" value="Trans_regulatory_Fis"/>
</dbReference>
<dbReference type="PIRSF" id="PIRSF002097">
    <property type="entry name" value="DNA-binding_Fis"/>
    <property type="match status" value="1"/>
</dbReference>
<evidence type="ECO:0000259" key="4">
    <source>
        <dbReference type="Pfam" id="PF02954"/>
    </source>
</evidence>
<keyword evidence="6" id="KW-1185">Reference proteome</keyword>